<proteinExistence type="predicted"/>
<dbReference type="PANTHER" id="PTHR33074">
    <property type="entry name" value="EXPRESSED PROTEIN-RELATED"/>
    <property type="match status" value="1"/>
</dbReference>
<name>A0A3L6PTY6_PANMI</name>
<comment type="caution">
    <text evidence="2">The sequence shown here is derived from an EMBL/GenBank/DDBJ whole genome shotgun (WGS) entry which is preliminary data.</text>
</comment>
<reference evidence="3" key="1">
    <citation type="journal article" date="2019" name="Nat. Commun.">
        <title>The genome of broomcorn millet.</title>
        <authorList>
            <person name="Zou C."/>
            <person name="Miki D."/>
            <person name="Li D."/>
            <person name="Tang Q."/>
            <person name="Xiao L."/>
            <person name="Rajput S."/>
            <person name="Deng P."/>
            <person name="Jia W."/>
            <person name="Huang R."/>
            <person name="Zhang M."/>
            <person name="Sun Y."/>
            <person name="Hu J."/>
            <person name="Fu X."/>
            <person name="Schnable P.S."/>
            <person name="Li F."/>
            <person name="Zhang H."/>
            <person name="Feng B."/>
            <person name="Zhu X."/>
            <person name="Liu R."/>
            <person name="Schnable J.C."/>
            <person name="Zhu J.-K."/>
            <person name="Zhang H."/>
        </authorList>
    </citation>
    <scope>NUCLEOTIDE SEQUENCE [LARGE SCALE GENOMIC DNA]</scope>
</reference>
<evidence type="ECO:0000313" key="2">
    <source>
        <dbReference type="EMBL" id="RLM64754.1"/>
    </source>
</evidence>
<dbReference type="EMBL" id="PQIB02000015">
    <property type="protein sequence ID" value="RLM64754.1"/>
    <property type="molecule type" value="Genomic_DNA"/>
</dbReference>
<dbReference type="Proteomes" id="UP000275267">
    <property type="component" value="Unassembled WGS sequence"/>
</dbReference>
<feature type="region of interest" description="Disordered" evidence="1">
    <location>
        <begin position="1"/>
        <end position="27"/>
    </location>
</feature>
<organism evidence="2 3">
    <name type="scientific">Panicum miliaceum</name>
    <name type="common">Proso millet</name>
    <name type="synonym">Broomcorn millet</name>
    <dbReference type="NCBI Taxonomy" id="4540"/>
    <lineage>
        <taxon>Eukaryota</taxon>
        <taxon>Viridiplantae</taxon>
        <taxon>Streptophyta</taxon>
        <taxon>Embryophyta</taxon>
        <taxon>Tracheophyta</taxon>
        <taxon>Spermatophyta</taxon>
        <taxon>Magnoliopsida</taxon>
        <taxon>Liliopsida</taxon>
        <taxon>Poales</taxon>
        <taxon>Poaceae</taxon>
        <taxon>PACMAD clade</taxon>
        <taxon>Panicoideae</taxon>
        <taxon>Panicodae</taxon>
        <taxon>Paniceae</taxon>
        <taxon>Panicinae</taxon>
        <taxon>Panicum</taxon>
        <taxon>Panicum sect. Panicum</taxon>
    </lineage>
</organism>
<accession>A0A3L6PTY6</accession>
<dbReference type="OrthoDB" id="689523at2759"/>
<evidence type="ECO:0000256" key="1">
    <source>
        <dbReference type="SAM" id="MobiDB-lite"/>
    </source>
</evidence>
<protein>
    <submittedName>
        <fullName evidence="2">Uncharacterized protein</fullName>
    </submittedName>
</protein>
<dbReference type="AlphaFoldDB" id="A0A3L6PTY6"/>
<dbReference type="PANTHER" id="PTHR33074:SF68">
    <property type="entry name" value="OS09G0557100 PROTEIN"/>
    <property type="match status" value="1"/>
</dbReference>
<sequence>MSQSSAHPSLCPPRHGHPPDGGGAPPPSRVLLDLHEYVADRENFTSAYGTMSNGEAIRVTFCTAPPPLVSYICVWCPNLPPTKLVMEPTIEAAEADLVHFRVSLRAYSSLCDYFVYKAPSGGKGPSLSRLEKPDRYPPYGNCIALLAQREVGDIRPHVEDDGHCYLAALNHDMSRLGNFNLLLHNFMDKKWSSTPFL</sequence>
<gene>
    <name evidence="2" type="ORF">C2845_PM16G17020</name>
</gene>
<evidence type="ECO:0000313" key="3">
    <source>
        <dbReference type="Proteomes" id="UP000275267"/>
    </source>
</evidence>
<keyword evidence="3" id="KW-1185">Reference proteome</keyword>